<sequence>MTSTELGYTAFDLDSLNQALHRIESARTALMSTMGCFAPATGTAAARPAGYGRIFESLHVLTYVDDEPYRCDIKAMRKHISVHGHHSLHLTDLGGGHRRSDGDGGPRVPPAPWPSTTSRGLRPAGPRDHTRMENLRGRRASTSARGVWIASTICPAA</sequence>
<dbReference type="RefSeq" id="WP_203888687.1">
    <property type="nucleotide sequence ID" value="NZ_BOOH01000003.1"/>
</dbReference>
<accession>A0A8J3RFV6</accession>
<organism evidence="2 3">
    <name type="scientific">Planobispora longispora</name>
    <dbReference type="NCBI Taxonomy" id="28887"/>
    <lineage>
        <taxon>Bacteria</taxon>
        <taxon>Bacillati</taxon>
        <taxon>Actinomycetota</taxon>
        <taxon>Actinomycetes</taxon>
        <taxon>Streptosporangiales</taxon>
        <taxon>Streptosporangiaceae</taxon>
        <taxon>Planobispora</taxon>
    </lineage>
</organism>
<gene>
    <name evidence="2" type="ORF">Plo01_03640</name>
</gene>
<comment type="caution">
    <text evidence="2">The sequence shown here is derived from an EMBL/GenBank/DDBJ whole genome shotgun (WGS) entry which is preliminary data.</text>
</comment>
<evidence type="ECO:0000313" key="3">
    <source>
        <dbReference type="Proteomes" id="UP000616724"/>
    </source>
</evidence>
<dbReference type="Proteomes" id="UP000616724">
    <property type="component" value="Unassembled WGS sequence"/>
</dbReference>
<protein>
    <submittedName>
        <fullName evidence="2">Uncharacterized protein</fullName>
    </submittedName>
</protein>
<keyword evidence="3" id="KW-1185">Reference proteome</keyword>
<feature type="region of interest" description="Disordered" evidence="1">
    <location>
        <begin position="90"/>
        <end position="141"/>
    </location>
</feature>
<dbReference type="EMBL" id="BOOH01000003">
    <property type="protein sequence ID" value="GIH73935.1"/>
    <property type="molecule type" value="Genomic_DNA"/>
</dbReference>
<feature type="compositionally biased region" description="Basic and acidic residues" evidence="1">
    <location>
        <begin position="125"/>
        <end position="136"/>
    </location>
</feature>
<evidence type="ECO:0000313" key="2">
    <source>
        <dbReference type="EMBL" id="GIH73935.1"/>
    </source>
</evidence>
<evidence type="ECO:0000256" key="1">
    <source>
        <dbReference type="SAM" id="MobiDB-lite"/>
    </source>
</evidence>
<proteinExistence type="predicted"/>
<dbReference type="AlphaFoldDB" id="A0A8J3RFV6"/>
<name>A0A8J3RFV6_9ACTN</name>
<reference evidence="2 3" key="1">
    <citation type="submission" date="2021-01" db="EMBL/GenBank/DDBJ databases">
        <title>Whole genome shotgun sequence of Planobispora longispora NBRC 13918.</title>
        <authorList>
            <person name="Komaki H."/>
            <person name="Tamura T."/>
        </authorList>
    </citation>
    <scope>NUCLEOTIDE SEQUENCE [LARGE SCALE GENOMIC DNA]</scope>
    <source>
        <strain evidence="2 3">NBRC 13918</strain>
    </source>
</reference>